<proteinExistence type="predicted"/>
<sequence length="163" mass="18593">MDWREIENPVPTVSILPMKPFCSSSFFTSFVVRLCPLKNLVFDKLALLIDPLSKNFELTTDLTVDDSIALFGLDALVNYYGLLDPYNMHLNYVGENTFMYKLFSSEGLELTYDRLSSTSCHVLMDGVNCSEPKLDISENFLYLDSHFATKCLLRGQEEVLHIN</sequence>
<name>A0A4D6NMT8_VIGUN</name>
<gene>
    <name evidence="1" type="ORF">DEO72_LG11g2159</name>
</gene>
<accession>A0A4D6NMT8</accession>
<dbReference type="Proteomes" id="UP000501690">
    <property type="component" value="Linkage Group LG11"/>
</dbReference>
<dbReference type="EMBL" id="CP039355">
    <property type="protein sequence ID" value="QCE15150.1"/>
    <property type="molecule type" value="Genomic_DNA"/>
</dbReference>
<keyword evidence="2" id="KW-1185">Reference proteome</keyword>
<protein>
    <submittedName>
        <fullName evidence="1">Uncharacterized protein</fullName>
    </submittedName>
</protein>
<evidence type="ECO:0000313" key="2">
    <source>
        <dbReference type="Proteomes" id="UP000501690"/>
    </source>
</evidence>
<evidence type="ECO:0000313" key="1">
    <source>
        <dbReference type="EMBL" id="QCE15150.1"/>
    </source>
</evidence>
<reference evidence="1 2" key="1">
    <citation type="submission" date="2019-04" db="EMBL/GenBank/DDBJ databases">
        <title>An improved genome assembly and genetic linkage map for asparagus bean, Vigna unguiculata ssp. sesquipedialis.</title>
        <authorList>
            <person name="Xia Q."/>
            <person name="Zhang R."/>
            <person name="Dong Y."/>
        </authorList>
    </citation>
    <scope>NUCLEOTIDE SEQUENCE [LARGE SCALE GENOMIC DNA]</scope>
    <source>
        <tissue evidence="1">Leaf</tissue>
    </source>
</reference>
<dbReference type="AlphaFoldDB" id="A0A4D6NMT8"/>
<organism evidence="1 2">
    <name type="scientific">Vigna unguiculata</name>
    <name type="common">Cowpea</name>
    <dbReference type="NCBI Taxonomy" id="3917"/>
    <lineage>
        <taxon>Eukaryota</taxon>
        <taxon>Viridiplantae</taxon>
        <taxon>Streptophyta</taxon>
        <taxon>Embryophyta</taxon>
        <taxon>Tracheophyta</taxon>
        <taxon>Spermatophyta</taxon>
        <taxon>Magnoliopsida</taxon>
        <taxon>eudicotyledons</taxon>
        <taxon>Gunneridae</taxon>
        <taxon>Pentapetalae</taxon>
        <taxon>rosids</taxon>
        <taxon>fabids</taxon>
        <taxon>Fabales</taxon>
        <taxon>Fabaceae</taxon>
        <taxon>Papilionoideae</taxon>
        <taxon>50 kb inversion clade</taxon>
        <taxon>NPAAA clade</taxon>
        <taxon>indigoferoid/millettioid clade</taxon>
        <taxon>Phaseoleae</taxon>
        <taxon>Vigna</taxon>
    </lineage>
</organism>